<name>A0ABM8TME0_9BURK</name>
<dbReference type="InterPro" id="IPR001041">
    <property type="entry name" value="2Fe-2S_ferredoxin-type"/>
</dbReference>
<dbReference type="InterPro" id="IPR001055">
    <property type="entry name" value="Adrenodoxin-like"/>
</dbReference>
<proteinExistence type="inferred from homology"/>
<dbReference type="PRINTS" id="PR00355">
    <property type="entry name" value="ADRENODOXIN"/>
</dbReference>
<dbReference type="RefSeq" id="WP_211955538.1">
    <property type="nucleotide sequence ID" value="NZ_CAJPVI010000030.1"/>
</dbReference>
<keyword evidence="5" id="KW-0411">Iron-sulfur</keyword>
<evidence type="ECO:0000313" key="9">
    <source>
        <dbReference type="Proteomes" id="UP000672657"/>
    </source>
</evidence>
<gene>
    <name evidence="8" type="primary">fdxE_1</name>
    <name evidence="8" type="ORF">LMG26411_04558</name>
</gene>
<dbReference type="Pfam" id="PF00111">
    <property type="entry name" value="Fer2"/>
    <property type="match status" value="1"/>
</dbReference>
<dbReference type="PANTHER" id="PTHR23426">
    <property type="entry name" value="FERREDOXIN/ADRENODOXIN"/>
    <property type="match status" value="1"/>
</dbReference>
<evidence type="ECO:0000256" key="5">
    <source>
        <dbReference type="ARBA" id="ARBA00023014"/>
    </source>
</evidence>
<dbReference type="EMBL" id="CAJPVI010000030">
    <property type="protein sequence ID" value="CAG2154156.1"/>
    <property type="molecule type" value="Genomic_DNA"/>
</dbReference>
<evidence type="ECO:0000259" key="7">
    <source>
        <dbReference type="PROSITE" id="PS51085"/>
    </source>
</evidence>
<dbReference type="Gene3D" id="3.10.20.30">
    <property type="match status" value="1"/>
</dbReference>
<evidence type="ECO:0000256" key="1">
    <source>
        <dbReference type="ARBA" id="ARBA00010914"/>
    </source>
</evidence>
<evidence type="ECO:0000313" key="8">
    <source>
        <dbReference type="EMBL" id="CAG2154156.1"/>
    </source>
</evidence>
<keyword evidence="9" id="KW-1185">Reference proteome</keyword>
<dbReference type="InterPro" id="IPR012675">
    <property type="entry name" value="Beta-grasp_dom_sf"/>
</dbReference>
<comment type="cofactor">
    <cofactor evidence="6">
        <name>[2Fe-2S] cluster</name>
        <dbReference type="ChEBI" id="CHEBI:190135"/>
    </cofactor>
</comment>
<accession>A0ABM8TME0</accession>
<evidence type="ECO:0000256" key="3">
    <source>
        <dbReference type="ARBA" id="ARBA00022723"/>
    </source>
</evidence>
<reference evidence="8 9" key="1">
    <citation type="submission" date="2021-03" db="EMBL/GenBank/DDBJ databases">
        <authorList>
            <person name="Peeters C."/>
        </authorList>
    </citation>
    <scope>NUCLEOTIDE SEQUENCE [LARGE SCALE GENOMIC DNA]</scope>
    <source>
        <strain evidence="8 9">LMG 26411</strain>
    </source>
</reference>
<dbReference type="PANTHER" id="PTHR23426:SF65">
    <property type="entry name" value="FERREDOXIN-2, MITOCHONDRIAL"/>
    <property type="match status" value="1"/>
</dbReference>
<keyword evidence="4" id="KW-0408">Iron</keyword>
<feature type="domain" description="2Fe-2S ferredoxin-type" evidence="7">
    <location>
        <begin position="2"/>
        <end position="106"/>
    </location>
</feature>
<organism evidence="8 9">
    <name type="scientific">Cupriavidus numazuensis</name>
    <dbReference type="NCBI Taxonomy" id="221992"/>
    <lineage>
        <taxon>Bacteria</taxon>
        <taxon>Pseudomonadati</taxon>
        <taxon>Pseudomonadota</taxon>
        <taxon>Betaproteobacteria</taxon>
        <taxon>Burkholderiales</taxon>
        <taxon>Burkholderiaceae</taxon>
        <taxon>Cupriavidus</taxon>
    </lineage>
</organism>
<comment type="caution">
    <text evidence="8">The sequence shown here is derived from an EMBL/GenBank/DDBJ whole genome shotgun (WGS) entry which is preliminary data.</text>
</comment>
<evidence type="ECO:0000256" key="6">
    <source>
        <dbReference type="ARBA" id="ARBA00034078"/>
    </source>
</evidence>
<evidence type="ECO:0000256" key="4">
    <source>
        <dbReference type="ARBA" id="ARBA00023004"/>
    </source>
</evidence>
<protein>
    <submittedName>
        <fullName evidence="8">Ferredoxin-6</fullName>
    </submittedName>
</protein>
<dbReference type="SUPFAM" id="SSF54292">
    <property type="entry name" value="2Fe-2S ferredoxin-like"/>
    <property type="match status" value="1"/>
</dbReference>
<dbReference type="Proteomes" id="UP000672657">
    <property type="component" value="Unassembled WGS sequence"/>
</dbReference>
<keyword evidence="3" id="KW-0479">Metal-binding</keyword>
<dbReference type="PROSITE" id="PS51085">
    <property type="entry name" value="2FE2S_FER_2"/>
    <property type="match status" value="1"/>
</dbReference>
<comment type="similarity">
    <text evidence="1">Belongs to the adrenodoxin/putidaredoxin family.</text>
</comment>
<dbReference type="CDD" id="cd00207">
    <property type="entry name" value="fer2"/>
    <property type="match status" value="1"/>
</dbReference>
<dbReference type="InterPro" id="IPR036010">
    <property type="entry name" value="2Fe-2S_ferredoxin-like_sf"/>
</dbReference>
<sequence>MTQITFVQPDGTKKEVNATNGQSVMQAAISNLVPGVFAECGGELSCATCHVYVDEQWVGKIPERSGDETDMLELTSEEPTDASRLCCQIQVDSSMDGLILHIPKTQKF</sequence>
<evidence type="ECO:0000256" key="2">
    <source>
        <dbReference type="ARBA" id="ARBA00022714"/>
    </source>
</evidence>
<keyword evidence="2" id="KW-0001">2Fe-2S</keyword>